<evidence type="ECO:0000313" key="2">
    <source>
        <dbReference type="EMBL" id="DAD83832.1"/>
    </source>
</evidence>
<sequence>MKGQNTPQMEEPAKKKPRRRAVDPKTGLTVFEPNTVYFNDYLAVYIGAKWWEVKNSLYDAGYQVSEVSRYRDSLINDFNKICADNNYSGII</sequence>
<dbReference type="EMBL" id="BK014944">
    <property type="protein sequence ID" value="DAD83832.1"/>
    <property type="molecule type" value="Genomic_DNA"/>
</dbReference>
<protein>
    <submittedName>
        <fullName evidence="2">Uncharacterized protein</fullName>
    </submittedName>
</protein>
<proteinExistence type="predicted"/>
<reference evidence="2" key="1">
    <citation type="journal article" date="2021" name="Proc. Natl. Acad. Sci. U.S.A.">
        <title>A Catalog of Tens of Thousands of Viruses from Human Metagenomes Reveals Hidden Associations with Chronic Diseases.</title>
        <authorList>
            <person name="Tisza M.J."/>
            <person name="Buck C.B."/>
        </authorList>
    </citation>
    <scope>NUCLEOTIDE SEQUENCE</scope>
    <source>
        <strain evidence="2">CtJfU3</strain>
    </source>
</reference>
<name>A0A8S5MNK7_9CAUD</name>
<accession>A0A8S5MNK7</accession>
<organism evidence="2">
    <name type="scientific">Myoviridae sp. ctJfU3</name>
    <dbReference type="NCBI Taxonomy" id="2826638"/>
    <lineage>
        <taxon>Viruses</taxon>
        <taxon>Duplodnaviria</taxon>
        <taxon>Heunggongvirae</taxon>
        <taxon>Uroviricota</taxon>
        <taxon>Caudoviricetes</taxon>
    </lineage>
</organism>
<feature type="region of interest" description="Disordered" evidence="1">
    <location>
        <begin position="1"/>
        <end position="24"/>
    </location>
</feature>
<evidence type="ECO:0000256" key="1">
    <source>
        <dbReference type="SAM" id="MobiDB-lite"/>
    </source>
</evidence>